<name>G0SHR9_CHATD</name>
<dbReference type="PANTHER" id="PTHR35910">
    <property type="entry name" value="2EXR DOMAIN-CONTAINING PROTEIN"/>
    <property type="match status" value="1"/>
</dbReference>
<feature type="compositionally biased region" description="Polar residues" evidence="1">
    <location>
        <begin position="239"/>
        <end position="255"/>
    </location>
</feature>
<evidence type="ECO:0000259" key="2">
    <source>
        <dbReference type="Pfam" id="PF20150"/>
    </source>
</evidence>
<dbReference type="HOGENOM" id="CLU_031732_0_0_1"/>
<keyword evidence="4" id="KW-1185">Reference proteome</keyword>
<feature type="region of interest" description="Disordered" evidence="1">
    <location>
        <begin position="472"/>
        <end position="505"/>
    </location>
</feature>
<dbReference type="Pfam" id="PF20150">
    <property type="entry name" value="2EXR"/>
    <property type="match status" value="1"/>
</dbReference>
<dbReference type="InterPro" id="IPR045518">
    <property type="entry name" value="2EXR"/>
</dbReference>
<sequence>MHYDQLFPCHAPAHQPGQFTYFRRLPAEIRNMIWEFALPDPRVYEVLDAPNAKHKTPADKGLMFANIHHEPPPALASVCRESRCLVLHHYKPLTLGNTTKYIDMSRDVLLLEPYLLVKRLHRTLHFMSQIPLIRENMTQLALGTSYGVYPGIFHPVLGRKVSKNNMTKLLMALARFPKLKTLVFVVHQEFQFEFDLRQVGGVPPIQVPEAYRPAAPPVGHVFAAPNGYMATADMPHHVQPTTGLPSPAHSTTLSPSPRRAFPHQHQNPLTPLTSPSHSPIQHPAVPALQTSPQQFPHQHPPQQTPQPQQQSQPKHQQIHQAYRFKFDIERNINSPAGPHGRRPYHTNSFLYYPFSVGNPDAEEDTDVWTMACRSGVAWGMGLGVGMGHGTLPAGLRGMSGPGAFAPGLGLGGLGLGGGMGVIGQGDGAGREEEEEEGEWCDPWPTNDDWRRFRRRWVRAMVAACLGDPVPQGVEEESEDAGAGKVQGKGCPLRKQGIGNQGAGGGKMGKERIYLPELLKMRIRGASLLWRYGSGVHHGAAR</sequence>
<dbReference type="RefSeq" id="XP_006697571.1">
    <property type="nucleotide sequence ID" value="XM_006697508.1"/>
</dbReference>
<proteinExistence type="predicted"/>
<dbReference type="STRING" id="759272.G0SHR9"/>
<dbReference type="EMBL" id="GL988048">
    <property type="protein sequence ID" value="EGS16989.1"/>
    <property type="molecule type" value="Genomic_DNA"/>
</dbReference>
<dbReference type="OMA" id="LMFANIH"/>
<reference evidence="3 4" key="1">
    <citation type="journal article" date="2011" name="Cell">
        <title>Insight into structure and assembly of the nuclear pore complex by utilizing the genome of a eukaryotic thermophile.</title>
        <authorList>
            <person name="Amlacher S."/>
            <person name="Sarges P."/>
            <person name="Flemming D."/>
            <person name="van Noort V."/>
            <person name="Kunze R."/>
            <person name="Devos D.P."/>
            <person name="Arumugam M."/>
            <person name="Bork P."/>
            <person name="Hurt E."/>
        </authorList>
    </citation>
    <scope>NUCLEOTIDE SEQUENCE [LARGE SCALE GENOMIC DNA]</scope>
    <source>
        <strain evidence="4">DSM 1495 / CBS 144.50 / IMI 039719</strain>
    </source>
</reference>
<evidence type="ECO:0000256" key="1">
    <source>
        <dbReference type="SAM" id="MobiDB-lite"/>
    </source>
</evidence>
<protein>
    <recommendedName>
        <fullName evidence="2">2EXR domain-containing protein</fullName>
    </recommendedName>
</protein>
<dbReference type="OrthoDB" id="4812806at2759"/>
<evidence type="ECO:0000313" key="3">
    <source>
        <dbReference type="EMBL" id="EGS16989.1"/>
    </source>
</evidence>
<dbReference type="PANTHER" id="PTHR35910:SF6">
    <property type="entry name" value="2EXR DOMAIN-CONTAINING PROTEIN"/>
    <property type="match status" value="1"/>
</dbReference>
<dbReference type="GeneID" id="18261352"/>
<dbReference type="KEGG" id="cthr:CTHT_0073140"/>
<feature type="domain" description="2EXR" evidence="2">
    <location>
        <begin position="19"/>
        <end position="109"/>
    </location>
</feature>
<gene>
    <name evidence="3" type="ORF">CTHT_0073140</name>
</gene>
<feature type="compositionally biased region" description="Low complexity" evidence="1">
    <location>
        <begin position="268"/>
        <end position="279"/>
    </location>
</feature>
<feature type="compositionally biased region" description="Low complexity" evidence="1">
    <location>
        <begin position="305"/>
        <end position="318"/>
    </location>
</feature>
<feature type="region of interest" description="Disordered" evidence="1">
    <location>
        <begin position="233"/>
        <end position="318"/>
    </location>
</feature>
<dbReference type="AlphaFoldDB" id="G0SHR9"/>
<accession>G0SHR9</accession>
<evidence type="ECO:0000313" key="4">
    <source>
        <dbReference type="Proteomes" id="UP000008066"/>
    </source>
</evidence>
<organism evidence="4">
    <name type="scientific">Chaetomium thermophilum (strain DSM 1495 / CBS 144.50 / IMI 039719)</name>
    <name type="common">Thermochaetoides thermophila</name>
    <dbReference type="NCBI Taxonomy" id="759272"/>
    <lineage>
        <taxon>Eukaryota</taxon>
        <taxon>Fungi</taxon>
        <taxon>Dikarya</taxon>
        <taxon>Ascomycota</taxon>
        <taxon>Pezizomycotina</taxon>
        <taxon>Sordariomycetes</taxon>
        <taxon>Sordariomycetidae</taxon>
        <taxon>Sordariales</taxon>
        <taxon>Chaetomiaceae</taxon>
        <taxon>Thermochaetoides</taxon>
    </lineage>
</organism>
<dbReference type="Proteomes" id="UP000008066">
    <property type="component" value="Unassembled WGS sequence"/>
</dbReference>
<dbReference type="eggNOG" id="ENOG502R0D8">
    <property type="taxonomic scope" value="Eukaryota"/>
</dbReference>